<name>A0AA88LGM2_ARTSF</name>
<dbReference type="Proteomes" id="UP001187531">
    <property type="component" value="Unassembled WGS sequence"/>
</dbReference>
<accession>A0AA88LGM2</accession>
<comment type="caution">
    <text evidence="1">The sequence shown here is derived from an EMBL/GenBank/DDBJ whole genome shotgun (WGS) entry which is preliminary data.</text>
</comment>
<evidence type="ECO:0000313" key="1">
    <source>
        <dbReference type="EMBL" id="KAK2726134.1"/>
    </source>
</evidence>
<sequence>MKLQLVSFEEHAKDIEGIPQQNIMYYDKMNLTDKLGKKNVFVNCSMKYPEKVINSSKASVLLMMTVIASGIVVPPYVGYRVIHLPKIVLTHLPPDENGGELQDSLVSYLREIQFGPEAILVWQTETIIQYAMAHKKAKSLVG</sequence>
<reference evidence="1" key="1">
    <citation type="submission" date="2023-07" db="EMBL/GenBank/DDBJ databases">
        <title>Chromosome-level genome assembly of Artemia franciscana.</title>
        <authorList>
            <person name="Jo E."/>
        </authorList>
    </citation>
    <scope>NUCLEOTIDE SEQUENCE</scope>
    <source>
        <tissue evidence="1">Whole body</tissue>
    </source>
</reference>
<protein>
    <submittedName>
        <fullName evidence="1">Uncharacterized protein</fullName>
    </submittedName>
</protein>
<organism evidence="1 2">
    <name type="scientific">Artemia franciscana</name>
    <name type="common">Brine shrimp</name>
    <name type="synonym">Artemia sanfranciscana</name>
    <dbReference type="NCBI Taxonomy" id="6661"/>
    <lineage>
        <taxon>Eukaryota</taxon>
        <taxon>Metazoa</taxon>
        <taxon>Ecdysozoa</taxon>
        <taxon>Arthropoda</taxon>
        <taxon>Crustacea</taxon>
        <taxon>Branchiopoda</taxon>
        <taxon>Anostraca</taxon>
        <taxon>Artemiidae</taxon>
        <taxon>Artemia</taxon>
    </lineage>
</organism>
<proteinExistence type="predicted"/>
<dbReference type="AlphaFoldDB" id="A0AA88LGM2"/>
<keyword evidence="2" id="KW-1185">Reference proteome</keyword>
<evidence type="ECO:0000313" key="2">
    <source>
        <dbReference type="Proteomes" id="UP001187531"/>
    </source>
</evidence>
<dbReference type="EMBL" id="JAVRJZ010000002">
    <property type="protein sequence ID" value="KAK2726134.1"/>
    <property type="molecule type" value="Genomic_DNA"/>
</dbReference>
<gene>
    <name evidence="1" type="ORF">QYM36_000552</name>
</gene>